<dbReference type="SUPFAM" id="SSF57701">
    <property type="entry name" value="Zn2/Cys6 DNA-binding domain"/>
    <property type="match status" value="1"/>
</dbReference>
<dbReference type="CDD" id="cd00067">
    <property type="entry name" value="GAL4"/>
    <property type="match status" value="1"/>
</dbReference>
<dbReference type="InterPro" id="IPR007219">
    <property type="entry name" value="XnlR_reg_dom"/>
</dbReference>
<dbReference type="Pfam" id="PF04082">
    <property type="entry name" value="Fungal_trans"/>
    <property type="match status" value="1"/>
</dbReference>
<sequence length="763" mass="84557">MTSLTFQILSDQEIVNMKRTRGIMACAECQRRKLKCDKKFPCGSCVRRGRGDICPTGDMGPIGRGRRLMSRLTATIDHAGDRTDELTTAVATNAANPLQVLQDDLPYIKNISEYTCPSTPVQLKNTSTVTNRNALRTESNLGPTAGPSVYLSGAACGDRGEYTPPSAGVVDCFPFDADSPYLPRDTDSCMENLLRQLPEELRAWTLYDIFSTDASWYITPVRPNELHELIVFIYGPESNMHELLPHTLAVVFFAFAAAALMDRSLPPYNSESTIYFDLGRSALTLYPVFGSKDLHTIQALMLASIYYTNSGPRFNSDRSWTASALAVGLCQTLRLHVEEEHLSFEKKNAERRRGSITTLHPTLFWEVRSMETDNVNSAVFAIHESFLMTVLVPTQALSFVRPLTISAADITCEFPADTEQTMDSRGQTVSGYSHTKWKFVKEIVAAMAQAYTSATPPSYEGVMDLDRRLRQFIKSAPFTHYARMANQKGTFLAYVQAYTIPRLAGSLMLYMHRDCFIQALKDRPLDPLDSTYAASFLAAYRGASMLIRSDARSFALYPEHFRRGWPMRKSLVNAAFIAGSIVSRCPTSEIAHGAFADLLTAVKLVEEDSFLAEGNLVALHRLRNRAAAAYTAFRPLDLNAPGYCPSPDYNLSDDGNFYPAAGSRAEPDWHLRPSQPQPDAGVVLPSLLPDIMPPSTQNSWFPDKWAVTFPFEPLLNAPTASLAEGGDSLEGYLAAGMQSASTSAFTPLNLRETDWTIFAHNPR</sequence>
<dbReference type="Gene3D" id="4.10.240.10">
    <property type="entry name" value="Zn(2)-C6 fungal-type DNA-binding domain"/>
    <property type="match status" value="1"/>
</dbReference>
<evidence type="ECO:0000256" key="1">
    <source>
        <dbReference type="ARBA" id="ARBA00004123"/>
    </source>
</evidence>
<dbReference type="Proteomes" id="UP001215598">
    <property type="component" value="Unassembled WGS sequence"/>
</dbReference>
<dbReference type="GO" id="GO:0008270">
    <property type="term" value="F:zinc ion binding"/>
    <property type="evidence" value="ECO:0007669"/>
    <property type="project" value="InterPro"/>
</dbReference>
<dbReference type="GO" id="GO:0005634">
    <property type="term" value="C:nucleus"/>
    <property type="evidence" value="ECO:0007669"/>
    <property type="project" value="UniProtKB-SubCell"/>
</dbReference>
<reference evidence="5" key="1">
    <citation type="submission" date="2023-03" db="EMBL/GenBank/DDBJ databases">
        <title>Massive genome expansion in bonnet fungi (Mycena s.s.) driven by repeated elements and novel gene families across ecological guilds.</title>
        <authorList>
            <consortium name="Lawrence Berkeley National Laboratory"/>
            <person name="Harder C.B."/>
            <person name="Miyauchi S."/>
            <person name="Viragh M."/>
            <person name="Kuo A."/>
            <person name="Thoen E."/>
            <person name="Andreopoulos B."/>
            <person name="Lu D."/>
            <person name="Skrede I."/>
            <person name="Drula E."/>
            <person name="Henrissat B."/>
            <person name="Morin E."/>
            <person name="Kohler A."/>
            <person name="Barry K."/>
            <person name="LaButti K."/>
            <person name="Morin E."/>
            <person name="Salamov A."/>
            <person name="Lipzen A."/>
            <person name="Mereny Z."/>
            <person name="Hegedus B."/>
            <person name="Baldrian P."/>
            <person name="Stursova M."/>
            <person name="Weitz H."/>
            <person name="Taylor A."/>
            <person name="Grigoriev I.V."/>
            <person name="Nagy L.G."/>
            <person name="Martin F."/>
            <person name="Kauserud H."/>
        </authorList>
    </citation>
    <scope>NUCLEOTIDE SEQUENCE</scope>
    <source>
        <strain evidence="5">CBHHK182m</strain>
    </source>
</reference>
<keyword evidence="3" id="KW-0539">Nucleus</keyword>
<dbReference type="GO" id="GO:0000981">
    <property type="term" value="F:DNA-binding transcription factor activity, RNA polymerase II-specific"/>
    <property type="evidence" value="ECO:0007669"/>
    <property type="project" value="InterPro"/>
</dbReference>
<comment type="subcellular location">
    <subcellularLocation>
        <location evidence="1">Nucleus</location>
    </subcellularLocation>
</comment>
<dbReference type="InterPro" id="IPR036864">
    <property type="entry name" value="Zn2-C6_fun-type_DNA-bd_sf"/>
</dbReference>
<dbReference type="PANTHER" id="PTHR31001:SF56">
    <property type="entry name" value="ZN(2)-C6 FUNGAL-TYPE DOMAIN-CONTAINING PROTEIN"/>
    <property type="match status" value="1"/>
</dbReference>
<name>A0AAD7KBL8_9AGAR</name>
<evidence type="ECO:0000259" key="4">
    <source>
        <dbReference type="PROSITE" id="PS50048"/>
    </source>
</evidence>
<dbReference type="CDD" id="cd12148">
    <property type="entry name" value="fungal_TF_MHR"/>
    <property type="match status" value="1"/>
</dbReference>
<dbReference type="Pfam" id="PF00172">
    <property type="entry name" value="Zn_clus"/>
    <property type="match status" value="1"/>
</dbReference>
<dbReference type="PANTHER" id="PTHR31001">
    <property type="entry name" value="UNCHARACTERIZED TRANSCRIPTIONAL REGULATORY PROTEIN"/>
    <property type="match status" value="1"/>
</dbReference>
<evidence type="ECO:0000313" key="5">
    <source>
        <dbReference type="EMBL" id="KAJ7779741.1"/>
    </source>
</evidence>
<dbReference type="GO" id="GO:0003677">
    <property type="term" value="F:DNA binding"/>
    <property type="evidence" value="ECO:0007669"/>
    <property type="project" value="InterPro"/>
</dbReference>
<evidence type="ECO:0000256" key="2">
    <source>
        <dbReference type="ARBA" id="ARBA00022723"/>
    </source>
</evidence>
<feature type="domain" description="Zn(2)-C6 fungal-type" evidence="4">
    <location>
        <begin position="25"/>
        <end position="54"/>
    </location>
</feature>
<gene>
    <name evidence="5" type="ORF">B0H16DRAFT_1830031</name>
</gene>
<evidence type="ECO:0000256" key="3">
    <source>
        <dbReference type="ARBA" id="ARBA00023242"/>
    </source>
</evidence>
<comment type="caution">
    <text evidence="5">The sequence shown here is derived from an EMBL/GenBank/DDBJ whole genome shotgun (WGS) entry which is preliminary data.</text>
</comment>
<keyword evidence="2" id="KW-0479">Metal-binding</keyword>
<dbReference type="EMBL" id="JARKIB010000005">
    <property type="protein sequence ID" value="KAJ7779741.1"/>
    <property type="molecule type" value="Genomic_DNA"/>
</dbReference>
<dbReference type="GO" id="GO:0006351">
    <property type="term" value="P:DNA-templated transcription"/>
    <property type="evidence" value="ECO:0007669"/>
    <property type="project" value="InterPro"/>
</dbReference>
<dbReference type="SMART" id="SM00066">
    <property type="entry name" value="GAL4"/>
    <property type="match status" value="1"/>
</dbReference>
<protein>
    <recommendedName>
        <fullName evidence="4">Zn(2)-C6 fungal-type domain-containing protein</fullName>
    </recommendedName>
</protein>
<accession>A0AAD7KBL8</accession>
<dbReference type="InterPro" id="IPR050613">
    <property type="entry name" value="Sec_Metabolite_Reg"/>
</dbReference>
<dbReference type="PROSITE" id="PS50048">
    <property type="entry name" value="ZN2_CY6_FUNGAL_2"/>
    <property type="match status" value="1"/>
</dbReference>
<evidence type="ECO:0000313" key="6">
    <source>
        <dbReference type="Proteomes" id="UP001215598"/>
    </source>
</evidence>
<dbReference type="AlphaFoldDB" id="A0AAD7KBL8"/>
<dbReference type="InterPro" id="IPR001138">
    <property type="entry name" value="Zn2Cys6_DnaBD"/>
</dbReference>
<organism evidence="5 6">
    <name type="scientific">Mycena metata</name>
    <dbReference type="NCBI Taxonomy" id="1033252"/>
    <lineage>
        <taxon>Eukaryota</taxon>
        <taxon>Fungi</taxon>
        <taxon>Dikarya</taxon>
        <taxon>Basidiomycota</taxon>
        <taxon>Agaricomycotina</taxon>
        <taxon>Agaricomycetes</taxon>
        <taxon>Agaricomycetidae</taxon>
        <taxon>Agaricales</taxon>
        <taxon>Marasmiineae</taxon>
        <taxon>Mycenaceae</taxon>
        <taxon>Mycena</taxon>
    </lineage>
</organism>
<proteinExistence type="predicted"/>
<keyword evidence="6" id="KW-1185">Reference proteome</keyword>